<sequence length="70" mass="8061">NRFRTGRILHLNITLSIRIRLQMSFLLIMLRHGSLGRLKLPTSCTNNMNINVILDLFISDGSKHIQHGHL</sequence>
<dbReference type="AlphaFoldDB" id="A0A0V0GVU7"/>
<proteinExistence type="predicted"/>
<accession>A0A0V0GVU7</accession>
<feature type="non-terminal residue" evidence="1">
    <location>
        <position position="1"/>
    </location>
</feature>
<protein>
    <submittedName>
        <fullName evidence="1">Putative ovule protein</fullName>
    </submittedName>
</protein>
<evidence type="ECO:0000313" key="1">
    <source>
        <dbReference type="EMBL" id="JAP11520.1"/>
    </source>
</evidence>
<dbReference type="EMBL" id="GEDG01031190">
    <property type="protein sequence ID" value="JAP11520.1"/>
    <property type="molecule type" value="Transcribed_RNA"/>
</dbReference>
<reference evidence="1" key="1">
    <citation type="submission" date="2015-12" db="EMBL/GenBank/DDBJ databases">
        <title>Gene expression during late stages of embryo sac development: a critical building block for successful pollen-pistil interactions.</title>
        <authorList>
            <person name="Liu Y."/>
            <person name="Joly V."/>
            <person name="Sabar M."/>
            <person name="Matton D.P."/>
        </authorList>
    </citation>
    <scope>NUCLEOTIDE SEQUENCE</scope>
</reference>
<name>A0A0V0GVU7_SOLCH</name>
<organism evidence="1">
    <name type="scientific">Solanum chacoense</name>
    <name type="common">Chaco potato</name>
    <dbReference type="NCBI Taxonomy" id="4108"/>
    <lineage>
        <taxon>Eukaryota</taxon>
        <taxon>Viridiplantae</taxon>
        <taxon>Streptophyta</taxon>
        <taxon>Embryophyta</taxon>
        <taxon>Tracheophyta</taxon>
        <taxon>Spermatophyta</taxon>
        <taxon>Magnoliopsida</taxon>
        <taxon>eudicotyledons</taxon>
        <taxon>Gunneridae</taxon>
        <taxon>Pentapetalae</taxon>
        <taxon>asterids</taxon>
        <taxon>lamiids</taxon>
        <taxon>Solanales</taxon>
        <taxon>Solanaceae</taxon>
        <taxon>Solanoideae</taxon>
        <taxon>Solaneae</taxon>
        <taxon>Solanum</taxon>
    </lineage>
</organism>